<organism evidence="2 3">
    <name type="scientific">Babesia duncani</name>
    <dbReference type="NCBI Taxonomy" id="323732"/>
    <lineage>
        <taxon>Eukaryota</taxon>
        <taxon>Sar</taxon>
        <taxon>Alveolata</taxon>
        <taxon>Apicomplexa</taxon>
        <taxon>Aconoidasida</taxon>
        <taxon>Piroplasmida</taxon>
        <taxon>Babesiidae</taxon>
        <taxon>Babesia</taxon>
    </lineage>
</organism>
<feature type="coiled-coil region" evidence="1">
    <location>
        <begin position="111"/>
        <end position="138"/>
    </location>
</feature>
<accession>A0AAD9PKK4</accession>
<dbReference type="Proteomes" id="UP001214638">
    <property type="component" value="Unassembled WGS sequence"/>
</dbReference>
<evidence type="ECO:0000313" key="3">
    <source>
        <dbReference type="Proteomes" id="UP001214638"/>
    </source>
</evidence>
<dbReference type="Pfam" id="PF08700">
    <property type="entry name" value="VPS51_Exo84_N"/>
    <property type="match status" value="1"/>
</dbReference>
<evidence type="ECO:0008006" key="4">
    <source>
        <dbReference type="Google" id="ProtNLM"/>
    </source>
</evidence>
<keyword evidence="1" id="KW-0175">Coiled coil</keyword>
<reference evidence="2" key="1">
    <citation type="journal article" date="2023" name="Nat. Microbiol.">
        <title>Babesia duncani multi-omics identifies virulence factors and drug targets.</title>
        <authorList>
            <person name="Singh P."/>
            <person name="Lonardi S."/>
            <person name="Liang Q."/>
            <person name="Vydyam P."/>
            <person name="Khabirova E."/>
            <person name="Fang T."/>
            <person name="Gihaz S."/>
            <person name="Thekkiniath J."/>
            <person name="Munshi M."/>
            <person name="Abel S."/>
            <person name="Ciampossin L."/>
            <person name="Batugedara G."/>
            <person name="Gupta M."/>
            <person name="Lu X.M."/>
            <person name="Lenz T."/>
            <person name="Chakravarty S."/>
            <person name="Cornillot E."/>
            <person name="Hu Y."/>
            <person name="Ma W."/>
            <person name="Gonzalez L.M."/>
            <person name="Sanchez S."/>
            <person name="Estrada K."/>
            <person name="Sanchez-Flores A."/>
            <person name="Montero E."/>
            <person name="Harb O.S."/>
            <person name="Le Roch K.G."/>
            <person name="Mamoun C.B."/>
        </authorList>
    </citation>
    <scope>NUCLEOTIDE SEQUENCE</scope>
    <source>
        <strain evidence="2">WA1</strain>
    </source>
</reference>
<comment type="caution">
    <text evidence="2">The sequence shown here is derived from an EMBL/GenBank/DDBJ whole genome shotgun (WGS) entry which is preliminary data.</text>
</comment>
<protein>
    <recommendedName>
        <fullName evidence="4">Vacuolar protein sorting-associated protein 51 homolog</fullName>
    </recommendedName>
</protein>
<dbReference type="KEGG" id="bdw:94337039"/>
<name>A0AAD9PKK4_9APIC</name>
<dbReference type="EMBL" id="JALLKP010000003">
    <property type="protein sequence ID" value="KAK2196142.1"/>
    <property type="molecule type" value="Genomic_DNA"/>
</dbReference>
<sequence length="934" mass="107233">MELRGNAWGCRRKENVHILNQSPLYYNLVTIVMSEASAPEDFPELNENSDQPLSEYLLSYYDIKNEEEILSDDSKVSVSPDAEKLNETEIFDQEDLDVESHLQSILKWASISDICSLQRRLEREIRQLTAEKQILVYDNYGCLFSALDTVHAINEELPTIEKHLLSLKSTQSRATSMDLSSCSVIREGFCLLENFNRITDIFKSLSLVTEWILQKDMVDVNDDRDADDISNSINESNVLSELSILSKIYSIVEAIESECTNIHAKNISQLFASSLNRIVPRLLKNILDFLIEHGCNAEDLNAVAEHIRILNLNHVIFIYKIASKIADNKLDRLMEIAKDSNVSFGDVCIHTHEVIVLVHGLAFNILSQNNNELDTPETFCNCLFENYTLEINVDPGRLYSRIFPTNATKFCNGICNTNLNYSDFFYCYCQMSFVAILNRITDETNPVSISNFVAGLTGILVQDNLSNHIIHHWLVMLGCCKIQQDFKMCYKTLLEAILKLIIVDFNSKLLLDFQSCMHKVIRETIVPMVVFFKDLEHFVEDDIMSIVASFLIWCMSGIDLLFFKIYESMERRAALSEEPVDYLESCNSLVVLNKSAAIGNDCESSNKLIEEVLCKLNKIINGSLNESYNPNGLHMDIFLQHNINMRISDEEMVNFNMGNFTARLVECMHSMVGIMNSIFNAVHVHISQFPSSYPAESIEIRPISYVSYTRKSEFSKCKSHMLDEQFPHLSFSSIASIQNGNFGRLFWCMKTDVMSNRKLKPVIYDMHALIALTRKRLMSKYIHRSNRLIRFAYEMASHKSEQMDFGYRDLTVVLSGMLDELDNKSYHSLEDSNNLEMDSHIDDIIRACIKCGELWPAVNLYDLHYPICRDACLKIFVLHLVYAIHHCKVCHVIDPEIEHKLLKSFQQQILFLFKKGTDIKLILNLWGLISINND</sequence>
<evidence type="ECO:0000313" key="2">
    <source>
        <dbReference type="EMBL" id="KAK2196142.1"/>
    </source>
</evidence>
<evidence type="ECO:0000256" key="1">
    <source>
        <dbReference type="SAM" id="Coils"/>
    </source>
</evidence>
<keyword evidence="3" id="KW-1185">Reference proteome</keyword>
<gene>
    <name evidence="2" type="ORF">BdWA1_002742</name>
</gene>
<proteinExistence type="predicted"/>
<dbReference type="GeneID" id="94337039"/>
<dbReference type="AlphaFoldDB" id="A0AAD9PKK4"/>
<dbReference type="RefSeq" id="XP_067802984.1">
    <property type="nucleotide sequence ID" value="XM_067947762.1"/>
</dbReference>